<dbReference type="EMBL" id="CAJNOM010000324">
    <property type="protein sequence ID" value="CAF1359095.1"/>
    <property type="molecule type" value="Genomic_DNA"/>
</dbReference>
<dbReference type="InterPro" id="IPR013083">
    <property type="entry name" value="Znf_RING/FYVE/PHD"/>
</dbReference>
<comment type="caution">
    <text evidence="16">The sequence shown here is derived from an EMBL/GenBank/DDBJ whole genome shotgun (WGS) entry which is preliminary data.</text>
</comment>
<evidence type="ECO:0000256" key="12">
    <source>
        <dbReference type="SAM" id="Coils"/>
    </source>
</evidence>
<feature type="coiled-coil region" evidence="12">
    <location>
        <begin position="709"/>
        <end position="741"/>
    </location>
</feature>
<dbReference type="UniPathway" id="UPA00143"/>
<evidence type="ECO:0000256" key="1">
    <source>
        <dbReference type="ARBA" id="ARBA00000900"/>
    </source>
</evidence>
<dbReference type="InterPro" id="IPR019474">
    <property type="entry name" value="Ub_conjug_fac_E4_core"/>
</dbReference>
<comment type="pathway">
    <text evidence="3">Protein modification; protein ubiquitination.</text>
</comment>
<evidence type="ECO:0000259" key="14">
    <source>
        <dbReference type="Pfam" id="PF04564"/>
    </source>
</evidence>
<dbReference type="EC" id="2.3.2.27" evidence="5"/>
<keyword evidence="7" id="KW-0808">Transferase</keyword>
<evidence type="ECO:0000313" key="16">
    <source>
        <dbReference type="EMBL" id="CAF0880686.1"/>
    </source>
</evidence>
<accession>A0A813Y8Q7</accession>
<evidence type="ECO:0000313" key="18">
    <source>
        <dbReference type="Proteomes" id="UP000663832"/>
    </source>
</evidence>
<comment type="subcellular location">
    <subcellularLocation>
        <location evidence="2">Cytoplasm</location>
    </subcellularLocation>
</comment>
<evidence type="ECO:0000256" key="7">
    <source>
        <dbReference type="ARBA" id="ARBA00022679"/>
    </source>
</evidence>
<dbReference type="GO" id="GO:0006511">
    <property type="term" value="P:ubiquitin-dependent protein catabolic process"/>
    <property type="evidence" value="ECO:0007669"/>
    <property type="project" value="InterPro"/>
</dbReference>
<evidence type="ECO:0000256" key="6">
    <source>
        <dbReference type="ARBA" id="ARBA00022490"/>
    </source>
</evidence>
<dbReference type="GO" id="GO:0036503">
    <property type="term" value="P:ERAD pathway"/>
    <property type="evidence" value="ECO:0007669"/>
    <property type="project" value="InterPro"/>
</dbReference>
<dbReference type="InterPro" id="IPR003613">
    <property type="entry name" value="Ubox_domain"/>
</dbReference>
<dbReference type="GO" id="GO:0005634">
    <property type="term" value="C:nucleus"/>
    <property type="evidence" value="ECO:0007669"/>
    <property type="project" value="TreeGrafter"/>
</dbReference>
<proteinExistence type="inferred from homology"/>
<evidence type="ECO:0000256" key="8">
    <source>
        <dbReference type="ARBA" id="ARBA00022786"/>
    </source>
</evidence>
<reference evidence="16" key="1">
    <citation type="submission" date="2021-02" db="EMBL/GenBank/DDBJ databases">
        <authorList>
            <person name="Nowell W R."/>
        </authorList>
    </citation>
    <scope>NUCLEOTIDE SEQUENCE</scope>
</reference>
<dbReference type="Proteomes" id="UP000663832">
    <property type="component" value="Unassembled WGS sequence"/>
</dbReference>
<dbReference type="InterPro" id="IPR006696">
    <property type="entry name" value="DUF423"/>
</dbReference>
<keyword evidence="13" id="KW-0812">Transmembrane</keyword>
<evidence type="ECO:0000256" key="13">
    <source>
        <dbReference type="SAM" id="Phobius"/>
    </source>
</evidence>
<dbReference type="PANTHER" id="PTHR13931">
    <property type="entry name" value="UBIQUITINATION FACTOR E4"/>
    <property type="match status" value="1"/>
</dbReference>
<keyword evidence="8" id="KW-0833">Ubl conjugation pathway</keyword>
<dbReference type="AlphaFoldDB" id="A0A813Y8Q7"/>
<keyword evidence="12" id="KW-0175">Coiled coil</keyword>
<dbReference type="Pfam" id="PF04241">
    <property type="entry name" value="DUF423"/>
    <property type="match status" value="1"/>
</dbReference>
<dbReference type="OrthoDB" id="20295at2759"/>
<evidence type="ECO:0000256" key="10">
    <source>
        <dbReference type="ARBA" id="ARBA00037624"/>
    </source>
</evidence>
<evidence type="ECO:0000256" key="11">
    <source>
        <dbReference type="ARBA" id="ARBA00040077"/>
    </source>
</evidence>
<keyword evidence="13" id="KW-1133">Transmembrane helix</keyword>
<evidence type="ECO:0000256" key="5">
    <source>
        <dbReference type="ARBA" id="ARBA00012483"/>
    </source>
</evidence>
<evidence type="ECO:0000259" key="15">
    <source>
        <dbReference type="Pfam" id="PF10408"/>
    </source>
</evidence>
<dbReference type="GO" id="GO:0005737">
    <property type="term" value="C:cytoplasm"/>
    <property type="evidence" value="ECO:0007669"/>
    <property type="project" value="UniProtKB-SubCell"/>
</dbReference>
<keyword evidence="18" id="KW-1185">Reference proteome</keyword>
<dbReference type="SUPFAM" id="SSF57850">
    <property type="entry name" value="RING/U-box"/>
    <property type="match status" value="1"/>
</dbReference>
<comment type="function">
    <text evidence="10">Ubiquitin-protein ligase that probably functions as an E3 ligase in conjunction with specific E1 and E2 ligases. May also function as an E4 ligase mediating the assembly of polyubiquitin chains on substrates ubiquitinated by another E3 ubiquitin ligase. Mediates 'Lys-48'-linked polyubiquitination of substrates.</text>
</comment>
<dbReference type="Pfam" id="PF10408">
    <property type="entry name" value="Ufd2P_core"/>
    <property type="match status" value="1"/>
</dbReference>
<keyword evidence="6" id="KW-0963">Cytoplasm</keyword>
<sequence length="1069" mass="123755">MPETSSVITTVDSILYKDIVKLVLLCTINEEPSISSSSTVYLTELASLDIKEWTKSRVDQALFERLQMSDLSDQLITTNRNEISSENRCLFYLSECYQRLLRERNYFQVIFDDIQKLLINHSTTAILLPDMYNDQNLSKQWLELLIASHDNSLLCKYTDHVNNELLLSSKDEIKLFYKNVFRHMYKAIQPLDYFSNELISYIDILIHLSQWSVLVQIIFEISHPKTISNRSSRSSDMQSAGGRAFQDTLIGSLLSKSTLPSIPGKPFVYFDKPKSMNERDLEITTRTICQPMKIYQDYLSRLFKVFVKNADVRNDVLQWIGDCFYENQGKNKEWSSHDPLIQYAFVSDGFLLNLNIVLLNLVKPFAEPYSTKLLKINPLYSICQNETVHLKELYKETRLINYEGENKDEIIFNFITQSFYMSHLCYSYSVHRLHRILLKISDELSCIRDAIKSHGINHENSKRLEESMQKGLTVFFNIKCVLNEPCLLELSNALFTATCTWLVHLAVCPNQNKKLEEQIHVIIKLPLTSEPNQQLSCVPEFIIENIIGFIKSINRYNKQYFQSIAPSIKEYVDLILVFMGDANRLRNPHLRASLAEVLEAILPDNDSRTLNNSLAETIFKEHPLIEHLPRVLLDVFVSIELTGQAVAFEQKFSYRRPMYEILEYMWKFDKHRTQIQKLASYAEQHIEDAEAPLFLRFINLLMNDANFLLDEALTYMARLKQNQEEKERDEWNQMSERQREEFENTFRHTGQIARYMNIMSIKTLIILNMITQNIQSIFCHPAICERLTAMLNYFLQHLVGPKRRNLKVRDLNEYLFEPSKLVAKVTDIYLNFAEYDQFCSAVSNDGMSYNEQLFPQAIEVLERIRHSRERIDAFLKLGEHIKTIADQHKEDDTLYSDAPEEYIDQISSILMNDPVMLPSSRTVLDRSTVIRLLLEILPRSSSSQTQQAMASRITLSPTMKNFIRCAGLSGSLAIGLGVYGAHAMKDDTPEELRRLFQLAQTYHLLHSVALLAVPLVSRPIITGSLFLGGLSFFCGPMYYRAITNDPQFRQITPYGGALLIAGWLSIAFL</sequence>
<feature type="transmembrane region" description="Helical" evidence="13">
    <location>
        <begin position="1020"/>
        <end position="1039"/>
    </location>
</feature>
<keyword evidence="9" id="KW-0007">Acetylation</keyword>
<evidence type="ECO:0000256" key="4">
    <source>
        <dbReference type="ARBA" id="ARBA00007434"/>
    </source>
</evidence>
<dbReference type="GO" id="GO:0000209">
    <property type="term" value="P:protein polyubiquitination"/>
    <property type="evidence" value="ECO:0007669"/>
    <property type="project" value="TreeGrafter"/>
</dbReference>
<feature type="domain" description="U-box" evidence="14">
    <location>
        <begin position="898"/>
        <end position="963"/>
    </location>
</feature>
<protein>
    <recommendedName>
        <fullName evidence="11">Ubiquitin conjugation factor E4 A</fullName>
        <ecNumber evidence="5">2.3.2.27</ecNumber>
    </recommendedName>
</protein>
<evidence type="ECO:0000256" key="9">
    <source>
        <dbReference type="ARBA" id="ARBA00022990"/>
    </source>
</evidence>
<comment type="catalytic activity">
    <reaction evidence="1">
        <text>S-ubiquitinyl-[E2 ubiquitin-conjugating enzyme]-L-cysteine + [acceptor protein]-L-lysine = [E2 ubiquitin-conjugating enzyme]-L-cysteine + N(6)-ubiquitinyl-[acceptor protein]-L-lysine.</text>
        <dbReference type="EC" id="2.3.2.27"/>
    </reaction>
</comment>
<dbReference type="EMBL" id="CAJNOI010000031">
    <property type="protein sequence ID" value="CAF0880686.1"/>
    <property type="molecule type" value="Genomic_DNA"/>
</dbReference>
<feature type="domain" description="Ubiquitin conjugation factor E4 core" evidence="15">
    <location>
        <begin position="251"/>
        <end position="881"/>
    </location>
</feature>
<gene>
    <name evidence="16" type="ORF">BJG266_LOCUS9406</name>
    <name evidence="17" type="ORF">QVE165_LOCUS34438</name>
</gene>
<evidence type="ECO:0000256" key="3">
    <source>
        <dbReference type="ARBA" id="ARBA00004906"/>
    </source>
</evidence>
<keyword evidence="13" id="KW-0472">Membrane</keyword>
<dbReference type="Gene3D" id="3.30.40.10">
    <property type="entry name" value="Zinc/RING finger domain, C3HC4 (zinc finger)"/>
    <property type="match status" value="1"/>
</dbReference>
<comment type="similarity">
    <text evidence="4">Belongs to the ubiquitin conjugation factor E4 family.</text>
</comment>
<evidence type="ECO:0000256" key="2">
    <source>
        <dbReference type="ARBA" id="ARBA00004496"/>
    </source>
</evidence>
<dbReference type="InterPro" id="IPR045132">
    <property type="entry name" value="UBE4"/>
</dbReference>
<organism evidence="16 19">
    <name type="scientific">Adineta steineri</name>
    <dbReference type="NCBI Taxonomy" id="433720"/>
    <lineage>
        <taxon>Eukaryota</taxon>
        <taxon>Metazoa</taxon>
        <taxon>Spiralia</taxon>
        <taxon>Gnathifera</taxon>
        <taxon>Rotifera</taxon>
        <taxon>Eurotatoria</taxon>
        <taxon>Bdelloidea</taxon>
        <taxon>Adinetida</taxon>
        <taxon>Adinetidae</taxon>
        <taxon>Adineta</taxon>
    </lineage>
</organism>
<name>A0A813Y8Q7_9BILA</name>
<dbReference type="Pfam" id="PF04564">
    <property type="entry name" value="U-box"/>
    <property type="match status" value="1"/>
</dbReference>
<dbReference type="Proteomes" id="UP000663877">
    <property type="component" value="Unassembled WGS sequence"/>
</dbReference>
<evidence type="ECO:0000313" key="19">
    <source>
        <dbReference type="Proteomes" id="UP000663877"/>
    </source>
</evidence>
<dbReference type="GO" id="GO:0000151">
    <property type="term" value="C:ubiquitin ligase complex"/>
    <property type="evidence" value="ECO:0007669"/>
    <property type="project" value="InterPro"/>
</dbReference>
<dbReference type="GO" id="GO:0034450">
    <property type="term" value="F:ubiquitin-ubiquitin ligase activity"/>
    <property type="evidence" value="ECO:0007669"/>
    <property type="project" value="InterPro"/>
</dbReference>
<dbReference type="PANTHER" id="PTHR13931:SF16">
    <property type="entry name" value="UBIQUITIN CONJUGATION FACTOR E4 A"/>
    <property type="match status" value="1"/>
</dbReference>
<evidence type="ECO:0000313" key="17">
    <source>
        <dbReference type="EMBL" id="CAF1359095.1"/>
    </source>
</evidence>